<evidence type="ECO:0000313" key="2">
    <source>
        <dbReference type="EMBL" id="SDE68874.1"/>
    </source>
</evidence>
<comment type="caution">
    <text evidence="1">The sequence shown here is derived from an EMBL/GenBank/DDBJ whole genome shotgun (WGS) entry which is preliminary data.</text>
</comment>
<evidence type="ECO:0000313" key="3">
    <source>
        <dbReference type="Proteomes" id="UP000198717"/>
    </source>
</evidence>
<sequence>MTKTKTKTKMANEAVKSPTKRYEYTVEELSSAAMITDDWRTEKSEGALVHIVLLHESLGGAKMADDVVNGYIHPTIYNLTKLLCTAMRKEFKPEMAYSIFEGGRTECIRLFEALGLHVHSDHQLRHSARRVGEKAWAVKWKDTPTKDVIIVQAVTQDEAERMMPGYEPGKVAAVEISQDEAIAMIEGHRATRQ</sequence>
<accession>A0A511HQ24</accession>
<dbReference type="AlphaFoldDB" id="A0A511HQ24"/>
<dbReference type="EMBL" id="BJVY01000105">
    <property type="protein sequence ID" value="GEL75658.1"/>
    <property type="molecule type" value="Genomic_DNA"/>
</dbReference>
<dbReference type="EMBL" id="FNAJ01000010">
    <property type="protein sequence ID" value="SDE68874.1"/>
    <property type="molecule type" value="Genomic_DNA"/>
</dbReference>
<evidence type="ECO:0000313" key="4">
    <source>
        <dbReference type="Proteomes" id="UP000321224"/>
    </source>
</evidence>
<reference evidence="2 3" key="1">
    <citation type="submission" date="2016-10" db="EMBL/GenBank/DDBJ databases">
        <authorList>
            <person name="Varghese N."/>
            <person name="Submissions S."/>
        </authorList>
    </citation>
    <scope>NUCLEOTIDE SEQUENCE [LARGE SCALE GENOMIC DNA]</scope>
    <source>
        <strain evidence="2 3">DSM 2260</strain>
    </source>
</reference>
<protein>
    <submittedName>
        <fullName evidence="1">Uncharacterized protein</fullName>
    </submittedName>
</protein>
<reference evidence="1 4" key="2">
    <citation type="submission" date="2019-07" db="EMBL/GenBank/DDBJ databases">
        <title>Whole genome shotgun sequence of Myxococcus virescens NBRC 100334.</title>
        <authorList>
            <person name="Hosoyama A."/>
            <person name="Uohara A."/>
            <person name="Ohji S."/>
            <person name="Ichikawa N."/>
        </authorList>
    </citation>
    <scope>NUCLEOTIDE SEQUENCE [LARGE SCALE GENOMIC DNA]</scope>
    <source>
        <strain evidence="1 4">NBRC 100334</strain>
    </source>
</reference>
<organism evidence="1 4">
    <name type="scientific">Myxococcus virescens</name>
    <dbReference type="NCBI Taxonomy" id="83456"/>
    <lineage>
        <taxon>Bacteria</taxon>
        <taxon>Pseudomonadati</taxon>
        <taxon>Myxococcota</taxon>
        <taxon>Myxococcia</taxon>
        <taxon>Myxococcales</taxon>
        <taxon>Cystobacterineae</taxon>
        <taxon>Myxococcaceae</taxon>
        <taxon>Myxococcus</taxon>
    </lineage>
</organism>
<evidence type="ECO:0000313" key="1">
    <source>
        <dbReference type="EMBL" id="GEL75658.1"/>
    </source>
</evidence>
<proteinExistence type="predicted"/>
<dbReference type="Proteomes" id="UP000198717">
    <property type="component" value="Unassembled WGS sequence"/>
</dbReference>
<keyword evidence="3" id="KW-1185">Reference proteome</keyword>
<dbReference type="RefSeq" id="WP_090492099.1">
    <property type="nucleotide sequence ID" value="NZ_BJVY01000105.1"/>
</dbReference>
<name>A0A511HQ24_9BACT</name>
<dbReference type="Proteomes" id="UP000321224">
    <property type="component" value="Unassembled WGS sequence"/>
</dbReference>
<gene>
    <name evidence="1" type="ORF">MVI01_74420</name>
    <name evidence="2" type="ORF">SAMN04488504_1103</name>
</gene>